<dbReference type="RefSeq" id="WP_408177613.1">
    <property type="nucleotide sequence ID" value="NZ_JAQQEZ010000008.1"/>
</dbReference>
<gene>
    <name evidence="2" type="ORF">PQR57_14520</name>
</gene>
<keyword evidence="3" id="KW-1185">Reference proteome</keyword>
<dbReference type="EMBL" id="JAQQEZ010000008">
    <property type="protein sequence ID" value="MFM0002230.1"/>
    <property type="molecule type" value="Genomic_DNA"/>
</dbReference>
<comment type="caution">
    <text evidence="2">The sequence shown here is derived from an EMBL/GenBank/DDBJ whole genome shotgun (WGS) entry which is preliminary data.</text>
</comment>
<evidence type="ECO:0000256" key="1">
    <source>
        <dbReference type="SAM" id="MobiDB-lite"/>
    </source>
</evidence>
<sequence length="129" mass="14206">MTDDMFGLGKWLGNYFLSHRGWGAFGDFHERAETDGDGNRPGATGRPLPKAMTKRLSPQQLRQLVNLIVLLRQQRQFNRSGQVPVTPELQQQAKTLAAFGGAARSHAAYSVAASFGGLSLYRTPFPLCE</sequence>
<accession>A0ABW9AP87</accession>
<dbReference type="Proteomes" id="UP001629230">
    <property type="component" value="Unassembled WGS sequence"/>
</dbReference>
<organism evidence="2 3">
    <name type="scientific">Paraburkholderia dipogonis</name>
    <dbReference type="NCBI Taxonomy" id="1211383"/>
    <lineage>
        <taxon>Bacteria</taxon>
        <taxon>Pseudomonadati</taxon>
        <taxon>Pseudomonadota</taxon>
        <taxon>Betaproteobacteria</taxon>
        <taxon>Burkholderiales</taxon>
        <taxon>Burkholderiaceae</taxon>
        <taxon>Paraburkholderia</taxon>
    </lineage>
</organism>
<evidence type="ECO:0000313" key="2">
    <source>
        <dbReference type="EMBL" id="MFM0002230.1"/>
    </source>
</evidence>
<name>A0ABW9AP87_9BURK</name>
<feature type="region of interest" description="Disordered" evidence="1">
    <location>
        <begin position="32"/>
        <end position="55"/>
    </location>
</feature>
<protein>
    <submittedName>
        <fullName evidence="2">Uncharacterized protein</fullName>
    </submittedName>
</protein>
<evidence type="ECO:0000313" key="3">
    <source>
        <dbReference type="Proteomes" id="UP001629230"/>
    </source>
</evidence>
<proteinExistence type="predicted"/>
<reference evidence="2 3" key="1">
    <citation type="journal article" date="2024" name="Chem. Sci.">
        <title>Discovery of megapolipeptins by genome mining of a Burkholderiales bacteria collection.</title>
        <authorList>
            <person name="Paulo B.S."/>
            <person name="Recchia M.J.J."/>
            <person name="Lee S."/>
            <person name="Fergusson C.H."/>
            <person name="Romanowski S.B."/>
            <person name="Hernandez A."/>
            <person name="Krull N."/>
            <person name="Liu D.Y."/>
            <person name="Cavanagh H."/>
            <person name="Bos A."/>
            <person name="Gray C.A."/>
            <person name="Murphy B.T."/>
            <person name="Linington R.G."/>
            <person name="Eustaquio A.S."/>
        </authorList>
    </citation>
    <scope>NUCLEOTIDE SEQUENCE [LARGE SCALE GENOMIC DNA]</scope>
    <source>
        <strain evidence="2 3">RL17-350-BIC-A</strain>
    </source>
</reference>